<dbReference type="AlphaFoldDB" id="A0A9N7L8V2"/>
<reference evidence="1 2" key="1">
    <citation type="journal article" date="2019" name="Int. J. Syst. Evol. Microbiol.">
        <title>Capsulimonas corticalis gen. nov., sp. nov., an aerobic capsulated bacterium, of a novel bacterial order, Capsulimonadales ord. nov., of the class Armatimonadia of the phylum Armatimonadetes.</title>
        <authorList>
            <person name="Li J."/>
            <person name="Kudo C."/>
            <person name="Tonouchi A."/>
        </authorList>
    </citation>
    <scope>NUCLEOTIDE SEQUENCE [LARGE SCALE GENOMIC DNA]</scope>
    <source>
        <strain evidence="1 2">AX-7</strain>
    </source>
</reference>
<dbReference type="PANTHER" id="PTHR33361:SF2">
    <property type="entry name" value="DUF885 DOMAIN-CONTAINING PROTEIN"/>
    <property type="match status" value="1"/>
</dbReference>
<dbReference type="KEGG" id="ccot:CCAX7_44950"/>
<protein>
    <submittedName>
        <fullName evidence="1">X-Pro dipeptidyl-peptidase</fullName>
    </submittedName>
</protein>
<keyword evidence="2" id="KW-1185">Reference proteome</keyword>
<dbReference type="Proteomes" id="UP000287394">
    <property type="component" value="Chromosome"/>
</dbReference>
<proteinExistence type="predicted"/>
<gene>
    <name evidence="1" type="ORF">CCAX7_44950</name>
</gene>
<dbReference type="PANTHER" id="PTHR33361">
    <property type="entry name" value="GLR0591 PROTEIN"/>
    <property type="match status" value="1"/>
</dbReference>
<name>A0A9N7L8V2_9BACT</name>
<sequence length="536" mass="61488">MPELISRFRSDRNCLERQLSVPYSEAFWARRESFLEEWRSALEALPYDDLSRDDRCDWRLLTGLLDAETRRLAQERLRFAAAQPLLPFAACLTELETRRKQMSDIDAAEIARRLDRMRTEVKTAQGILESDRDFASPTIVADAAEAVLALREMLTGWFEFYNGYDPLFTWWAEKPYRGLDAALESYAIALRQAAIGAAEGAILGAPIGRAALCDELRYAQIAYSPEELIAAARADMLACRTELRLAARAMGCGDDWRAALELVKQDHVAPGAQTALVRDLAHEAIAYVESENLVTVPALARECWQMEMMSAERQKINPFFTGGETISISFPTNDMEHAQKEMSLRGNNRHFARATVHHELIPGHHLQGFCQERYRPYRQIFYTPFWTEGWTLHWEMLLWERGFARTPQEKIGMLFWRQHRCARVIFSLGFHLGEMTAAECVEMLVHEVGHERDNAEAEVRRSFEGGYDPLYQLAYLIGGMQMHSLHRELVHGGRMTDREFHDAVLRENCMPIPTLRALLTGDPLEQDLDVEWKFLG</sequence>
<evidence type="ECO:0000313" key="2">
    <source>
        <dbReference type="Proteomes" id="UP000287394"/>
    </source>
</evidence>
<dbReference type="Pfam" id="PF05960">
    <property type="entry name" value="DUF885"/>
    <property type="match status" value="1"/>
</dbReference>
<accession>A0A9N7L8V2</accession>
<organism evidence="1 2">
    <name type="scientific">Capsulimonas corticalis</name>
    <dbReference type="NCBI Taxonomy" id="2219043"/>
    <lineage>
        <taxon>Bacteria</taxon>
        <taxon>Bacillati</taxon>
        <taxon>Armatimonadota</taxon>
        <taxon>Armatimonadia</taxon>
        <taxon>Capsulimonadales</taxon>
        <taxon>Capsulimonadaceae</taxon>
        <taxon>Capsulimonas</taxon>
    </lineage>
</organism>
<evidence type="ECO:0000313" key="1">
    <source>
        <dbReference type="EMBL" id="BDI32444.1"/>
    </source>
</evidence>
<dbReference type="EMBL" id="AP025739">
    <property type="protein sequence ID" value="BDI32444.1"/>
    <property type="molecule type" value="Genomic_DNA"/>
</dbReference>
<dbReference type="InterPro" id="IPR010281">
    <property type="entry name" value="DUF885"/>
</dbReference>